<evidence type="ECO:0008006" key="4">
    <source>
        <dbReference type="Google" id="ProtNLM"/>
    </source>
</evidence>
<accession>A0A2K8UHN5</accession>
<keyword evidence="3" id="KW-1185">Reference proteome</keyword>
<dbReference type="KEGG" id="tsy:THSYN_29075"/>
<proteinExistence type="predicted"/>
<protein>
    <recommendedName>
        <fullName evidence="4">TrfA family protein</fullName>
    </recommendedName>
</protein>
<geneLocation type="plasmid" evidence="3">
    <name>pts417</name>
</geneLocation>
<dbReference type="AlphaFoldDB" id="A0A2K8UHN5"/>
<sequence length="301" mass="34362">MLADPSTLTDSDEHSGSSLAETMSRLERRLAQRAPQNFPKRSQPTIAETSILQLPIWPEQRRGVPNDLVRGALFTVGNVRIKRNFLKNSLIATLSGLEIRYTGEELRQDDQDVFLQIVHLARLVPLGAPVTFTAHAMLQSLKWHPNVRSYTRLRDTITRLKATGLEVRGDQRGYSGSLIRDFSWKDDSTGNNSRVWGVRLEPEIAALFNHVAYSQIEWEQRLALGHLAKWLHSFYHTHRRPVAIRVDTIRRLCGSATKDLSKFRQLLRDALQELCAVTFLTDYAINPERDLVRVVRSTSTE</sequence>
<dbReference type="RefSeq" id="WP_100922654.1">
    <property type="nucleotide sequence ID" value="NZ_CP020371.1"/>
</dbReference>
<feature type="region of interest" description="Disordered" evidence="1">
    <location>
        <begin position="1"/>
        <end position="20"/>
    </location>
</feature>
<organism evidence="2 3">
    <name type="scientific">Candidatus Thiodictyon syntrophicum</name>
    <dbReference type="NCBI Taxonomy" id="1166950"/>
    <lineage>
        <taxon>Bacteria</taxon>
        <taxon>Pseudomonadati</taxon>
        <taxon>Pseudomonadota</taxon>
        <taxon>Gammaproteobacteria</taxon>
        <taxon>Chromatiales</taxon>
        <taxon>Chromatiaceae</taxon>
        <taxon>Thiodictyon</taxon>
    </lineage>
</organism>
<gene>
    <name evidence="2" type="ORF">THSYN_29075</name>
</gene>
<dbReference type="Pfam" id="PF07042">
    <property type="entry name" value="TrfA"/>
    <property type="match status" value="1"/>
</dbReference>
<reference evidence="2 3" key="1">
    <citation type="submission" date="2017-03" db="EMBL/GenBank/DDBJ databases">
        <title>Complete genome sequence of Candidatus 'Thiodictyon syntrophicum' sp. nov. strain Cad16T, a photolithoautotroph purple sulfur bacterium isolated from an alpine meromictic lake.</title>
        <authorList>
            <person name="Luedin S.M."/>
            <person name="Pothier J.F."/>
            <person name="Danza F."/>
            <person name="Storelli N."/>
            <person name="Wittwer M."/>
            <person name="Tonolla M."/>
        </authorList>
    </citation>
    <scope>NUCLEOTIDE SEQUENCE [LARGE SCALE GENOMIC DNA]</scope>
    <source>
        <strain evidence="2 3">Cad16T</strain>
        <plasmid evidence="3">Plasmid pts417</plasmid>
    </source>
</reference>
<evidence type="ECO:0000313" key="2">
    <source>
        <dbReference type="EMBL" id="AUB84999.1"/>
    </source>
</evidence>
<evidence type="ECO:0000256" key="1">
    <source>
        <dbReference type="SAM" id="MobiDB-lite"/>
    </source>
</evidence>
<dbReference type="Proteomes" id="UP000232638">
    <property type="component" value="Plasmid pTs417"/>
</dbReference>
<dbReference type="EMBL" id="CP020371">
    <property type="protein sequence ID" value="AUB84999.1"/>
    <property type="molecule type" value="Genomic_DNA"/>
</dbReference>
<evidence type="ECO:0000313" key="3">
    <source>
        <dbReference type="Proteomes" id="UP000232638"/>
    </source>
</evidence>
<keyword evidence="2" id="KW-0614">Plasmid</keyword>
<name>A0A2K8UHN5_9GAMM</name>
<dbReference type="InterPro" id="IPR010751">
    <property type="entry name" value="TrfA"/>
</dbReference>